<protein>
    <submittedName>
        <fullName evidence="2">Uncharacterized protein</fullName>
    </submittedName>
</protein>
<dbReference type="EMBL" id="MU825884">
    <property type="protein sequence ID" value="KAJ7384858.1"/>
    <property type="molecule type" value="Genomic_DNA"/>
</dbReference>
<name>A0A9W9ZNB3_9CNID</name>
<evidence type="ECO:0000313" key="2">
    <source>
        <dbReference type="EMBL" id="KAJ7384858.1"/>
    </source>
</evidence>
<proteinExistence type="predicted"/>
<evidence type="ECO:0000256" key="1">
    <source>
        <dbReference type="SAM" id="MobiDB-lite"/>
    </source>
</evidence>
<feature type="region of interest" description="Disordered" evidence="1">
    <location>
        <begin position="1"/>
        <end position="29"/>
    </location>
</feature>
<keyword evidence="3" id="KW-1185">Reference proteome</keyword>
<sequence>MGIKYENRKLNNRSTPRSNNRSTPRSNNRSTLCLIRHVLEIYQTPKVELNVNLEDFKNHLPKADLDVLEEEFEKSLALFNEAKKMVSEERKRRRYLQQLKNKKRLTDVKTKVKLTRKQKRLVDAGTVSITVDGITE</sequence>
<organism evidence="2 3">
    <name type="scientific">Desmophyllum pertusum</name>
    <dbReference type="NCBI Taxonomy" id="174260"/>
    <lineage>
        <taxon>Eukaryota</taxon>
        <taxon>Metazoa</taxon>
        <taxon>Cnidaria</taxon>
        <taxon>Anthozoa</taxon>
        <taxon>Hexacorallia</taxon>
        <taxon>Scleractinia</taxon>
        <taxon>Caryophylliina</taxon>
        <taxon>Caryophylliidae</taxon>
        <taxon>Desmophyllum</taxon>
    </lineage>
</organism>
<comment type="caution">
    <text evidence="2">The sequence shown here is derived from an EMBL/GenBank/DDBJ whole genome shotgun (WGS) entry which is preliminary data.</text>
</comment>
<dbReference type="AlphaFoldDB" id="A0A9W9ZNB3"/>
<feature type="compositionally biased region" description="Low complexity" evidence="1">
    <location>
        <begin position="12"/>
        <end position="29"/>
    </location>
</feature>
<dbReference type="Proteomes" id="UP001163046">
    <property type="component" value="Unassembled WGS sequence"/>
</dbReference>
<dbReference type="SUPFAM" id="SSF144284">
    <property type="entry name" value="Sec2 N-terminal region"/>
    <property type="match status" value="1"/>
</dbReference>
<gene>
    <name evidence="2" type="ORF">OS493_019535</name>
</gene>
<evidence type="ECO:0000313" key="3">
    <source>
        <dbReference type="Proteomes" id="UP001163046"/>
    </source>
</evidence>
<reference evidence="2" key="1">
    <citation type="submission" date="2023-01" db="EMBL/GenBank/DDBJ databases">
        <title>Genome assembly of the deep-sea coral Lophelia pertusa.</title>
        <authorList>
            <person name="Herrera S."/>
            <person name="Cordes E."/>
        </authorList>
    </citation>
    <scope>NUCLEOTIDE SEQUENCE</scope>
    <source>
        <strain evidence="2">USNM1676648</strain>
        <tissue evidence="2">Polyp</tissue>
    </source>
</reference>
<accession>A0A9W9ZNB3</accession>